<keyword evidence="1 2" id="KW-0238">DNA-binding</keyword>
<organism evidence="4 5">
    <name type="scientific">Parablautia intestinalis</name>
    <dbReference type="NCBI Taxonomy" id="2320100"/>
    <lineage>
        <taxon>Bacteria</taxon>
        <taxon>Bacillati</taxon>
        <taxon>Bacillota</taxon>
        <taxon>Clostridia</taxon>
        <taxon>Lachnospirales</taxon>
        <taxon>Lachnospiraceae</taxon>
        <taxon>Parablautia</taxon>
    </lineage>
</organism>
<evidence type="ECO:0000256" key="2">
    <source>
        <dbReference type="PROSITE-ProRule" id="PRU00335"/>
    </source>
</evidence>
<dbReference type="InterPro" id="IPR050624">
    <property type="entry name" value="HTH-type_Tx_Regulator"/>
</dbReference>
<name>A0A3A9AXN9_9FIRM</name>
<dbReference type="PROSITE" id="PS01081">
    <property type="entry name" value="HTH_TETR_1"/>
    <property type="match status" value="1"/>
</dbReference>
<feature type="domain" description="HTH tetR-type" evidence="3">
    <location>
        <begin position="9"/>
        <end position="69"/>
    </location>
</feature>
<evidence type="ECO:0000259" key="3">
    <source>
        <dbReference type="PROSITE" id="PS50977"/>
    </source>
</evidence>
<sequence>MGKIDLNKKKKREALLNTAFELFTTQGIHKTTINNIVEAAGVAKGTFYLYFKDKYDIRNKLIAHKATLIFTAADEALAKTGLTDLEDRIIFLVDHVLGQFHEDKSLLHFISKNLSWGIFKNELISSGDNSDVDFYNIYRVLENSPRTFKNPEVLLFMIVEFVSSTCYSSILYGEPVEIEELKPYMFEAIRQIIKSQEA</sequence>
<proteinExistence type="predicted"/>
<dbReference type="RefSeq" id="WP_120468015.1">
    <property type="nucleotide sequence ID" value="NZ_CATAJS010000050.1"/>
</dbReference>
<accession>A0A3A9AXN9</accession>
<reference evidence="4 5" key="1">
    <citation type="submission" date="2018-09" db="EMBL/GenBank/DDBJ databases">
        <title>Murine metabolic-syndrome-specific gut microbial biobank.</title>
        <authorList>
            <person name="Liu C."/>
        </authorList>
    </citation>
    <scope>NUCLEOTIDE SEQUENCE [LARGE SCALE GENOMIC DNA]</scope>
    <source>
        <strain evidence="4 5">0.1xD8-82</strain>
    </source>
</reference>
<dbReference type="OrthoDB" id="9812484at2"/>
<comment type="caution">
    <text evidence="4">The sequence shown here is derived from an EMBL/GenBank/DDBJ whole genome shotgun (WGS) entry which is preliminary data.</text>
</comment>
<dbReference type="PANTHER" id="PTHR43479">
    <property type="entry name" value="ACREF/ENVCD OPERON REPRESSOR-RELATED"/>
    <property type="match status" value="1"/>
</dbReference>
<dbReference type="InterPro" id="IPR023772">
    <property type="entry name" value="DNA-bd_HTH_TetR-type_CS"/>
</dbReference>
<dbReference type="InterPro" id="IPR009057">
    <property type="entry name" value="Homeodomain-like_sf"/>
</dbReference>
<evidence type="ECO:0000256" key="1">
    <source>
        <dbReference type="ARBA" id="ARBA00023125"/>
    </source>
</evidence>
<protein>
    <submittedName>
        <fullName evidence="4">TetR/AcrR family transcriptional regulator</fullName>
    </submittedName>
</protein>
<gene>
    <name evidence="4" type="ORF">D7V94_06525</name>
</gene>
<feature type="DNA-binding region" description="H-T-H motif" evidence="2">
    <location>
        <begin position="32"/>
        <end position="51"/>
    </location>
</feature>
<dbReference type="Gene3D" id="1.10.357.10">
    <property type="entry name" value="Tetracycline Repressor, domain 2"/>
    <property type="match status" value="1"/>
</dbReference>
<dbReference type="Pfam" id="PF00440">
    <property type="entry name" value="TetR_N"/>
    <property type="match status" value="1"/>
</dbReference>
<dbReference type="PROSITE" id="PS50977">
    <property type="entry name" value="HTH_TETR_2"/>
    <property type="match status" value="1"/>
</dbReference>
<dbReference type="SUPFAM" id="SSF46689">
    <property type="entry name" value="Homeodomain-like"/>
    <property type="match status" value="1"/>
</dbReference>
<evidence type="ECO:0000313" key="4">
    <source>
        <dbReference type="EMBL" id="RKI92333.1"/>
    </source>
</evidence>
<dbReference type="InterPro" id="IPR001647">
    <property type="entry name" value="HTH_TetR"/>
</dbReference>
<dbReference type="PANTHER" id="PTHR43479:SF11">
    <property type="entry name" value="ACREF_ENVCD OPERON REPRESSOR-RELATED"/>
    <property type="match status" value="1"/>
</dbReference>
<dbReference type="AlphaFoldDB" id="A0A3A9AXN9"/>
<dbReference type="PRINTS" id="PR00455">
    <property type="entry name" value="HTHTETR"/>
</dbReference>
<keyword evidence="5" id="KW-1185">Reference proteome</keyword>
<dbReference type="Proteomes" id="UP000280696">
    <property type="component" value="Unassembled WGS sequence"/>
</dbReference>
<evidence type="ECO:0000313" key="5">
    <source>
        <dbReference type="Proteomes" id="UP000280696"/>
    </source>
</evidence>
<dbReference type="EMBL" id="RAYQ01000005">
    <property type="protein sequence ID" value="RKI92333.1"/>
    <property type="molecule type" value="Genomic_DNA"/>
</dbReference>
<dbReference type="GO" id="GO:0003677">
    <property type="term" value="F:DNA binding"/>
    <property type="evidence" value="ECO:0007669"/>
    <property type="project" value="UniProtKB-UniRule"/>
</dbReference>